<dbReference type="SUPFAM" id="SSF55961">
    <property type="entry name" value="Bet v1-like"/>
    <property type="match status" value="1"/>
</dbReference>
<evidence type="ECO:0000313" key="2">
    <source>
        <dbReference type="EMBL" id="CAB4961399.1"/>
    </source>
</evidence>
<dbReference type="InterPro" id="IPR023393">
    <property type="entry name" value="START-like_dom_sf"/>
</dbReference>
<dbReference type="AlphaFoldDB" id="A0A6J7L588"/>
<dbReference type="Gene3D" id="3.30.530.20">
    <property type="match status" value="1"/>
</dbReference>
<gene>
    <name evidence="1" type="ORF">UFOPK3573_00869</name>
    <name evidence="2" type="ORF">UFOPK3879_00635</name>
</gene>
<accession>A0A6J7L588</accession>
<dbReference type="EMBL" id="CAFBNR010000022">
    <property type="protein sequence ID" value="CAB4961399.1"/>
    <property type="molecule type" value="Genomic_DNA"/>
</dbReference>
<name>A0A6J7L588_9ZZZZ</name>
<evidence type="ECO:0000313" key="1">
    <source>
        <dbReference type="EMBL" id="CAB4905114.1"/>
    </source>
</evidence>
<dbReference type="InterPro" id="IPR019587">
    <property type="entry name" value="Polyketide_cyclase/dehydratase"/>
</dbReference>
<dbReference type="Pfam" id="PF10604">
    <property type="entry name" value="Polyketide_cyc2"/>
    <property type="match status" value="1"/>
</dbReference>
<reference evidence="2" key="1">
    <citation type="submission" date="2020-05" db="EMBL/GenBank/DDBJ databases">
        <authorList>
            <person name="Chiriac C."/>
            <person name="Salcher M."/>
            <person name="Ghai R."/>
            <person name="Kavagutti S V."/>
        </authorList>
    </citation>
    <scope>NUCLEOTIDE SEQUENCE</scope>
</reference>
<sequence>MDVTATVGAPVGAEKLFEVVADLTSYPHWLGIVHQVTAEPSESGDPSAWLVELRGKVGPFARSKRLRMVRSECQSPSVVAFERCETDGRKHSPWVLTAQVEATSSGSNLRVNLHYGGTLFTGGVLERLLADQIVQGRERLLAVLQA</sequence>
<proteinExistence type="predicted"/>
<organism evidence="2">
    <name type="scientific">freshwater metagenome</name>
    <dbReference type="NCBI Taxonomy" id="449393"/>
    <lineage>
        <taxon>unclassified sequences</taxon>
        <taxon>metagenomes</taxon>
        <taxon>ecological metagenomes</taxon>
    </lineage>
</organism>
<protein>
    <submittedName>
        <fullName evidence="2">Unannotated protein</fullName>
    </submittedName>
</protein>
<dbReference type="EMBL" id="CAFBMJ010000062">
    <property type="protein sequence ID" value="CAB4905114.1"/>
    <property type="molecule type" value="Genomic_DNA"/>
</dbReference>